<comment type="similarity">
    <text evidence="1">Belongs to the type III secretion exporter family.</text>
</comment>
<dbReference type="AlphaFoldDB" id="A0A6M1LES4"/>
<evidence type="ECO:0000256" key="1">
    <source>
        <dbReference type="ARBA" id="ARBA00010690"/>
    </source>
</evidence>
<proteinExistence type="inferred from homology"/>
<organism evidence="4 5">
    <name type="scientific">Falsiroseomonas algicola</name>
    <dbReference type="NCBI Taxonomy" id="2716930"/>
    <lineage>
        <taxon>Bacteria</taxon>
        <taxon>Pseudomonadati</taxon>
        <taxon>Pseudomonadota</taxon>
        <taxon>Alphaproteobacteria</taxon>
        <taxon>Acetobacterales</taxon>
        <taxon>Roseomonadaceae</taxon>
        <taxon>Falsiroseomonas</taxon>
    </lineage>
</organism>
<dbReference type="PANTHER" id="PTHR30531:SF12">
    <property type="entry name" value="FLAGELLAR BIOSYNTHETIC PROTEIN FLHB"/>
    <property type="match status" value="1"/>
</dbReference>
<feature type="region of interest" description="Disordered" evidence="2">
    <location>
        <begin position="223"/>
        <end position="244"/>
    </location>
</feature>
<feature type="compositionally biased region" description="Basic and acidic residues" evidence="2">
    <location>
        <begin position="223"/>
        <end position="238"/>
    </location>
</feature>
<dbReference type="EMBL" id="JAAIKB010000001">
    <property type="protein sequence ID" value="NGM18786.1"/>
    <property type="molecule type" value="Genomic_DNA"/>
</dbReference>
<dbReference type="GO" id="GO:0009306">
    <property type="term" value="P:protein secretion"/>
    <property type="evidence" value="ECO:0007669"/>
    <property type="project" value="InterPro"/>
</dbReference>
<feature type="region of interest" description="Disordered" evidence="2">
    <location>
        <begin position="1"/>
        <end position="28"/>
    </location>
</feature>
<name>A0A6M1LES4_9PROT</name>
<keyword evidence="5" id="KW-1185">Reference proteome</keyword>
<protein>
    <submittedName>
        <fullName evidence="4">EscU/YscU/HrcU family type III secretion system export apparatus switch protein</fullName>
    </submittedName>
</protein>
<gene>
    <name evidence="4" type="ORF">G3576_02090</name>
</gene>
<dbReference type="Pfam" id="PF01312">
    <property type="entry name" value="Bac_export_2"/>
    <property type="match status" value="1"/>
</dbReference>
<feature type="transmembrane region" description="Helical" evidence="3">
    <location>
        <begin position="37"/>
        <end position="62"/>
    </location>
</feature>
<dbReference type="SUPFAM" id="SSF160544">
    <property type="entry name" value="EscU C-terminal domain-like"/>
    <property type="match status" value="1"/>
</dbReference>
<keyword evidence="3" id="KW-0812">Transmembrane</keyword>
<evidence type="ECO:0000313" key="5">
    <source>
        <dbReference type="Proteomes" id="UP000475385"/>
    </source>
</evidence>
<dbReference type="PRINTS" id="PR00950">
    <property type="entry name" value="TYPE3IMSPROT"/>
</dbReference>
<evidence type="ECO:0000313" key="4">
    <source>
        <dbReference type="EMBL" id="NGM18786.1"/>
    </source>
</evidence>
<comment type="caution">
    <text evidence="4">The sequence shown here is derived from an EMBL/GenBank/DDBJ whole genome shotgun (WGS) entry which is preliminary data.</text>
</comment>
<evidence type="ECO:0000256" key="3">
    <source>
        <dbReference type="SAM" id="Phobius"/>
    </source>
</evidence>
<dbReference type="InterPro" id="IPR029025">
    <property type="entry name" value="T3SS_substrate_exporter_C"/>
</dbReference>
<reference evidence="4 5" key="2">
    <citation type="submission" date="2020-03" db="EMBL/GenBank/DDBJ databases">
        <title>Roseomonas stagni sp. nov., isolated from pond water in Japan.</title>
        <authorList>
            <person name="Furuhata K."/>
            <person name="Miyamoto H."/>
            <person name="Goto K."/>
        </authorList>
    </citation>
    <scope>NUCLEOTIDE SEQUENCE [LARGE SCALE GENOMIC DNA]</scope>
    <source>
        <strain evidence="4 5">PeD5</strain>
    </source>
</reference>
<sequence>MAEEGDGPEADDKSEAATPKRLQRAREEGQVALSREAVGWASLAAGTLATMIVLPTIGFDLMRAMRGALESAHGLTMAEAFEVLFWKGGLVVAPVALAVALGAAAATLVQTGGLVSAKSMTPRLSKISPWAGLKRLVSPEALMEFLRTLVKLGIVGFALWHVGSDLSALQAALHQPSAALPSAAADVAMRLMTAALAAFAGVAVLDVLWVRLRFARQMRMSRQDLRDEAKESDGDPMLKARRRQMRQAQGRRRMMAAVPNAAVVITNPTHYAVALAYGGGEAAPKIVAKGVDAMAARIREAATKAGVPLVANPPLARALWRLELDAEIPAEHYQAVAEIIAYVWRQNGAATRHA</sequence>
<dbReference type="GO" id="GO:0005886">
    <property type="term" value="C:plasma membrane"/>
    <property type="evidence" value="ECO:0007669"/>
    <property type="project" value="TreeGrafter"/>
</dbReference>
<dbReference type="Gene3D" id="3.40.1690.10">
    <property type="entry name" value="secretion proteins EscU"/>
    <property type="match status" value="1"/>
</dbReference>
<accession>A0A6M1LES4</accession>
<dbReference type="InterPro" id="IPR006135">
    <property type="entry name" value="T3SS_substrate_exporter"/>
</dbReference>
<feature type="transmembrane region" description="Helical" evidence="3">
    <location>
        <begin position="83"/>
        <end position="109"/>
    </location>
</feature>
<feature type="transmembrane region" description="Helical" evidence="3">
    <location>
        <begin position="191"/>
        <end position="212"/>
    </location>
</feature>
<reference evidence="4 5" key="1">
    <citation type="submission" date="2020-02" db="EMBL/GenBank/DDBJ databases">
        <authorList>
            <person name="Kim H.M."/>
            <person name="Jeon C.O."/>
        </authorList>
    </citation>
    <scope>NUCLEOTIDE SEQUENCE [LARGE SCALE GENOMIC DNA]</scope>
    <source>
        <strain evidence="4 5">PeD5</strain>
    </source>
</reference>
<dbReference type="RefSeq" id="WP_164692662.1">
    <property type="nucleotide sequence ID" value="NZ_JAAIKB010000001.1"/>
</dbReference>
<dbReference type="Proteomes" id="UP000475385">
    <property type="component" value="Unassembled WGS sequence"/>
</dbReference>
<dbReference type="PANTHER" id="PTHR30531">
    <property type="entry name" value="FLAGELLAR BIOSYNTHETIC PROTEIN FLHB"/>
    <property type="match status" value="1"/>
</dbReference>
<keyword evidence="3" id="KW-1133">Transmembrane helix</keyword>
<keyword evidence="3" id="KW-0472">Membrane</keyword>
<evidence type="ECO:0000256" key="2">
    <source>
        <dbReference type="SAM" id="MobiDB-lite"/>
    </source>
</evidence>